<gene>
    <name evidence="2" type="ORF">EPI11_07290</name>
</gene>
<evidence type="ECO:0000313" key="3">
    <source>
        <dbReference type="Proteomes" id="UP000287527"/>
    </source>
</evidence>
<sequence length="97" mass="10874">MLSAYLLILMVMPCSDAHAQIVTAKQTQVSQLDNDHHDVELCTPFCVCSSCTAAIVLQPTVEFEAFQFDPYFKEASNFYTFIASSFFGSIWQPPQLV</sequence>
<name>A0A444HBR5_9FLAO</name>
<evidence type="ECO:0000313" key="2">
    <source>
        <dbReference type="EMBL" id="RWX00817.1"/>
    </source>
</evidence>
<comment type="caution">
    <text evidence="2">The sequence shown here is derived from an EMBL/GenBank/DDBJ whole genome shotgun (WGS) entry which is preliminary data.</text>
</comment>
<keyword evidence="3" id="KW-1185">Reference proteome</keyword>
<evidence type="ECO:0000256" key="1">
    <source>
        <dbReference type="SAM" id="SignalP"/>
    </source>
</evidence>
<dbReference type="InterPro" id="IPR046601">
    <property type="entry name" value="DUF6660"/>
</dbReference>
<accession>A0A444HBR5</accession>
<protein>
    <recommendedName>
        <fullName evidence="4">DUF2946 domain-containing protein</fullName>
    </recommendedName>
</protein>
<dbReference type="Proteomes" id="UP000287527">
    <property type="component" value="Unassembled WGS sequence"/>
</dbReference>
<dbReference type="EMBL" id="SBII01000004">
    <property type="protein sequence ID" value="RWX00817.1"/>
    <property type="molecule type" value="Genomic_DNA"/>
</dbReference>
<feature type="signal peptide" evidence="1">
    <location>
        <begin position="1"/>
        <end position="19"/>
    </location>
</feature>
<dbReference type="OrthoDB" id="997115at2"/>
<feature type="chain" id="PRO_5019168236" description="DUF2946 domain-containing protein" evidence="1">
    <location>
        <begin position="20"/>
        <end position="97"/>
    </location>
</feature>
<organism evidence="2 3">
    <name type="scientific">Flavobacterium cerinum</name>
    <dbReference type="NCBI Taxonomy" id="2502784"/>
    <lineage>
        <taxon>Bacteria</taxon>
        <taxon>Pseudomonadati</taxon>
        <taxon>Bacteroidota</taxon>
        <taxon>Flavobacteriia</taxon>
        <taxon>Flavobacteriales</taxon>
        <taxon>Flavobacteriaceae</taxon>
        <taxon>Flavobacterium</taxon>
    </lineage>
</organism>
<proteinExistence type="predicted"/>
<reference evidence="2 3" key="1">
    <citation type="submission" date="2019-01" db="EMBL/GenBank/DDBJ databases">
        <title>Flavobacterium sp. nov.,isolated from freshwater.</title>
        <authorList>
            <person name="Zhang R."/>
            <person name="Du Z.-J."/>
        </authorList>
    </citation>
    <scope>NUCLEOTIDE SEQUENCE [LARGE SCALE GENOMIC DNA]</scope>
    <source>
        <strain evidence="2 3">1E403</strain>
    </source>
</reference>
<dbReference type="RefSeq" id="WP_128389300.1">
    <property type="nucleotide sequence ID" value="NZ_SBII01000004.1"/>
</dbReference>
<evidence type="ECO:0008006" key="4">
    <source>
        <dbReference type="Google" id="ProtNLM"/>
    </source>
</evidence>
<dbReference type="Pfam" id="PF20365">
    <property type="entry name" value="DUF6660"/>
    <property type="match status" value="1"/>
</dbReference>
<dbReference type="AlphaFoldDB" id="A0A444HBR5"/>
<keyword evidence="1" id="KW-0732">Signal</keyword>